<dbReference type="SUPFAM" id="SSF75005">
    <property type="entry name" value="Arabinanase/levansucrase/invertase"/>
    <property type="match status" value="1"/>
</dbReference>
<dbReference type="GO" id="GO:0004553">
    <property type="term" value="F:hydrolase activity, hydrolyzing O-glycosyl compounds"/>
    <property type="evidence" value="ECO:0007669"/>
    <property type="project" value="InterPro"/>
</dbReference>
<protein>
    <submittedName>
        <fullName evidence="8">Glycosyl hydrolases family 43</fullName>
    </submittedName>
</protein>
<evidence type="ECO:0000256" key="1">
    <source>
        <dbReference type="ARBA" id="ARBA00009865"/>
    </source>
</evidence>
<feature type="chain" id="PRO_5040279609" evidence="7">
    <location>
        <begin position="21"/>
        <end position="413"/>
    </location>
</feature>
<evidence type="ECO:0000256" key="7">
    <source>
        <dbReference type="SAM" id="SignalP"/>
    </source>
</evidence>
<dbReference type="Pfam" id="PF04616">
    <property type="entry name" value="Glyco_hydro_43"/>
    <property type="match status" value="1"/>
</dbReference>
<evidence type="ECO:0000313" key="8">
    <source>
        <dbReference type="EMBL" id="KAF4119380.1"/>
    </source>
</evidence>
<organism evidence="8 9">
    <name type="scientific">Geosmithia morbida</name>
    <dbReference type="NCBI Taxonomy" id="1094350"/>
    <lineage>
        <taxon>Eukaryota</taxon>
        <taxon>Fungi</taxon>
        <taxon>Dikarya</taxon>
        <taxon>Ascomycota</taxon>
        <taxon>Pezizomycotina</taxon>
        <taxon>Sordariomycetes</taxon>
        <taxon>Hypocreomycetidae</taxon>
        <taxon>Hypocreales</taxon>
        <taxon>Bionectriaceae</taxon>
        <taxon>Geosmithia</taxon>
    </lineage>
</organism>
<dbReference type="GO" id="GO:0005975">
    <property type="term" value="P:carbohydrate metabolic process"/>
    <property type="evidence" value="ECO:0007669"/>
    <property type="project" value="InterPro"/>
</dbReference>
<evidence type="ECO:0000256" key="3">
    <source>
        <dbReference type="ARBA" id="ARBA00023277"/>
    </source>
</evidence>
<dbReference type="InterPro" id="IPR052176">
    <property type="entry name" value="Glycosyl_Hydrlase_43_Enz"/>
</dbReference>
<dbReference type="InterPro" id="IPR006710">
    <property type="entry name" value="Glyco_hydro_43"/>
</dbReference>
<evidence type="ECO:0000313" key="9">
    <source>
        <dbReference type="Proteomes" id="UP000749293"/>
    </source>
</evidence>
<keyword evidence="7" id="KW-0732">Signal</keyword>
<sequence>MRLSIASVAAAVLAVKGVSAASSSQGSSTSVAATDGIVPKPVWPHFVSEEDDCIEMLDEDQQIQEIKKLTELTKQTLDRLHPRDMKVPRSEESSKWDGSLTKRGLMSSIPGYWADPNIVTFPDDCNYYIYATTDGGYPWSSMELYAWMSTDLVYWTRTKKPILYLNGDEGNVPWARGKAWAPTIIKANGKFYFYFSGGNIANGEKEAMGVAVGPSPLGPFKAQPEPFITGQERVSSLGTPIDPQVYHDPQSGVNYIYWGNGSPVMAEMNADMLSVNWDTATAPSGLTYYAEAPFVNFRDGIYHMTYSIGHTASEDYRVGYATSTSPTGPWTYHGLILQKDVSKDILGPGHDSIINTPGTDNWFIAYHRFRKANENGSRREIIIDQVFFKDGLIQPIVPTIAGVKPSPITGCGL</sequence>
<feature type="signal peptide" evidence="7">
    <location>
        <begin position="1"/>
        <end position="20"/>
    </location>
</feature>
<dbReference type="GeneID" id="55971127"/>
<feature type="site" description="Important for catalytic activity, responsible for pKa modulation of the active site Glu and correct orientation of both the proton donor and substrate" evidence="5">
    <location>
        <position position="242"/>
    </location>
</feature>
<evidence type="ECO:0000256" key="5">
    <source>
        <dbReference type="PIRSR" id="PIRSR606710-2"/>
    </source>
</evidence>
<gene>
    <name evidence="8" type="ORF">GMORB2_4899</name>
</gene>
<evidence type="ECO:0000256" key="4">
    <source>
        <dbReference type="ARBA" id="ARBA00023295"/>
    </source>
</evidence>
<keyword evidence="3" id="KW-0119">Carbohydrate metabolism</keyword>
<name>A0A9P4YNY8_9HYPO</name>
<reference evidence="8" key="1">
    <citation type="submission" date="2020-03" db="EMBL/GenBank/DDBJ databases">
        <title>Site-based positive gene gene selection in Geosmithia morbida across the United States reveals a broad range of putative effectors and factors for local host and environmental adapation.</title>
        <authorList>
            <person name="Onufrak A."/>
            <person name="Murdoch R.W."/>
            <person name="Gazis R."/>
            <person name="Huff M."/>
            <person name="Staton M."/>
            <person name="Klingeman W."/>
            <person name="Hadziabdic D."/>
        </authorList>
    </citation>
    <scope>NUCLEOTIDE SEQUENCE</scope>
    <source>
        <strain evidence="8">1262</strain>
    </source>
</reference>
<dbReference type="Gene3D" id="2.115.10.20">
    <property type="entry name" value="Glycosyl hydrolase domain, family 43"/>
    <property type="match status" value="1"/>
</dbReference>
<keyword evidence="9" id="KW-1185">Reference proteome</keyword>
<dbReference type="OrthoDB" id="5211809at2759"/>
<accession>A0A9P4YNY8</accession>
<evidence type="ECO:0000256" key="6">
    <source>
        <dbReference type="RuleBase" id="RU361187"/>
    </source>
</evidence>
<dbReference type="PANTHER" id="PTHR43772">
    <property type="entry name" value="ENDO-1,4-BETA-XYLANASE"/>
    <property type="match status" value="1"/>
</dbReference>
<keyword evidence="2 6" id="KW-0378">Hydrolase</keyword>
<dbReference type="RefSeq" id="XP_035318032.1">
    <property type="nucleotide sequence ID" value="XM_035466873.1"/>
</dbReference>
<dbReference type="InterPro" id="IPR023296">
    <property type="entry name" value="Glyco_hydro_beta-prop_sf"/>
</dbReference>
<dbReference type="PANTHER" id="PTHR43772:SF2">
    <property type="entry name" value="PUTATIVE (AFU_ORTHOLOGUE AFUA_2G04480)-RELATED"/>
    <property type="match status" value="1"/>
</dbReference>
<dbReference type="Proteomes" id="UP000749293">
    <property type="component" value="Unassembled WGS sequence"/>
</dbReference>
<keyword evidence="4 6" id="KW-0326">Glycosidase</keyword>
<proteinExistence type="inferred from homology"/>
<dbReference type="EMBL" id="JAANYQ010000027">
    <property type="protein sequence ID" value="KAF4119380.1"/>
    <property type="molecule type" value="Genomic_DNA"/>
</dbReference>
<comment type="similarity">
    <text evidence="1 6">Belongs to the glycosyl hydrolase 43 family.</text>
</comment>
<comment type="caution">
    <text evidence="8">The sequence shown here is derived from an EMBL/GenBank/DDBJ whole genome shotgun (WGS) entry which is preliminary data.</text>
</comment>
<evidence type="ECO:0000256" key="2">
    <source>
        <dbReference type="ARBA" id="ARBA00022801"/>
    </source>
</evidence>
<dbReference type="AlphaFoldDB" id="A0A9P4YNY8"/>